<proteinExistence type="inferred from homology"/>
<dbReference type="AlphaFoldDB" id="A0A6T0UPZ8"/>
<dbReference type="EMBL" id="HBNR01014699">
    <property type="protein sequence ID" value="CAE4569918.1"/>
    <property type="molecule type" value="Transcribed_RNA"/>
</dbReference>
<evidence type="ECO:0000256" key="1">
    <source>
        <dbReference type="ARBA" id="ARBA00010632"/>
    </source>
</evidence>
<dbReference type="InterPro" id="IPR000692">
    <property type="entry name" value="Fibrillarin"/>
</dbReference>
<dbReference type="Pfam" id="PF01269">
    <property type="entry name" value="Fibrillarin"/>
    <property type="match status" value="1"/>
</dbReference>
<dbReference type="SMART" id="SM01206">
    <property type="entry name" value="Fibrillarin"/>
    <property type="match status" value="1"/>
</dbReference>
<gene>
    <name evidence="9" type="ORF">AMON00008_LOCUS9537</name>
    <name evidence="10" type="ORF">AMON00008_LOCUS9538</name>
</gene>
<evidence type="ECO:0000313" key="10">
    <source>
        <dbReference type="EMBL" id="CAE4569919.1"/>
    </source>
</evidence>
<dbReference type="GO" id="GO:0000494">
    <property type="term" value="P:box C/D sno(s)RNA 3'-end processing"/>
    <property type="evidence" value="ECO:0007669"/>
    <property type="project" value="TreeGrafter"/>
</dbReference>
<keyword evidence="5" id="KW-0808">Transferase</keyword>
<comment type="similarity">
    <text evidence="1">Belongs to the methyltransferase superfamily. Fibrillarin family.</text>
</comment>
<keyword evidence="3" id="KW-0698">rRNA processing</keyword>
<dbReference type="GO" id="GO:0008649">
    <property type="term" value="F:rRNA methyltransferase activity"/>
    <property type="evidence" value="ECO:0007669"/>
    <property type="project" value="TreeGrafter"/>
</dbReference>
<dbReference type="InterPro" id="IPR029063">
    <property type="entry name" value="SAM-dependent_MTases_sf"/>
</dbReference>
<evidence type="ECO:0000256" key="8">
    <source>
        <dbReference type="ARBA" id="ARBA00047568"/>
    </source>
</evidence>
<dbReference type="Gene3D" id="3.30.200.20">
    <property type="entry name" value="Phosphorylase Kinase, domain 1"/>
    <property type="match status" value="1"/>
</dbReference>
<sequence>MVGRGEVAANPQAAVSFRNVAGNIVLGPITVPLSVKAPELQRQVAAFLKQAPSQVILVTGSKKLSPVDDVASLGCQEELVIDMVVNSPPLREVTPHRFANVYMAHRELGALDGVTMLTRSLAPGNSVLLEDRCVATDGEEVEYRVWDPFHCRLVAAVVGGIGSFPIKPGAVVLFPKVGPQLERTVSHVSDIVGSEGRVLVAGGQAMGSWAAQRPNIAELPASALEEPLPDAERVDVVINGADFPPSDRAQRTLWLKDELASLKLWLKTGGWAIHVVDAQAHGDRAPFQVFHHVVAALRAAGLRPREQITLEPYHSDTAVIVSKFCP</sequence>
<keyword evidence="6" id="KW-0694">RNA-binding</keyword>
<organism evidence="10">
    <name type="scientific">Alexandrium monilatum</name>
    <dbReference type="NCBI Taxonomy" id="311494"/>
    <lineage>
        <taxon>Eukaryota</taxon>
        <taxon>Sar</taxon>
        <taxon>Alveolata</taxon>
        <taxon>Dinophyceae</taxon>
        <taxon>Gonyaulacales</taxon>
        <taxon>Pyrocystaceae</taxon>
        <taxon>Alexandrium</taxon>
    </lineage>
</organism>
<dbReference type="EMBL" id="HBNR01014700">
    <property type="protein sequence ID" value="CAE4569919.1"/>
    <property type="molecule type" value="Transcribed_RNA"/>
</dbReference>
<dbReference type="GO" id="GO:1990259">
    <property type="term" value="F:histone H2AQ104 methyltransferase activity"/>
    <property type="evidence" value="ECO:0007669"/>
    <property type="project" value="TreeGrafter"/>
</dbReference>
<comment type="catalytic activity">
    <reaction evidence="8">
        <text>L-glutaminyl-[histone H2A] + S-adenosyl-L-methionine = N(5)-methyl-L-glutaminyl-[histone H2A] + S-adenosyl-L-homocysteine + H(+)</text>
        <dbReference type="Rhea" id="RHEA:50904"/>
        <dbReference type="Rhea" id="RHEA-COMP:12837"/>
        <dbReference type="Rhea" id="RHEA-COMP:12839"/>
        <dbReference type="ChEBI" id="CHEBI:15378"/>
        <dbReference type="ChEBI" id="CHEBI:30011"/>
        <dbReference type="ChEBI" id="CHEBI:57856"/>
        <dbReference type="ChEBI" id="CHEBI:59789"/>
        <dbReference type="ChEBI" id="CHEBI:61891"/>
    </reaction>
</comment>
<evidence type="ECO:0000256" key="4">
    <source>
        <dbReference type="ARBA" id="ARBA00022603"/>
    </source>
</evidence>
<evidence type="ECO:0000256" key="3">
    <source>
        <dbReference type="ARBA" id="ARBA00022552"/>
    </source>
</evidence>
<evidence type="ECO:0000256" key="2">
    <source>
        <dbReference type="ARBA" id="ARBA00015190"/>
    </source>
</evidence>
<dbReference type="PRINTS" id="PR00052">
    <property type="entry name" value="FIBRILLARIN"/>
</dbReference>
<evidence type="ECO:0000256" key="5">
    <source>
        <dbReference type="ARBA" id="ARBA00022679"/>
    </source>
</evidence>
<keyword evidence="4" id="KW-0489">Methyltransferase</keyword>
<evidence type="ECO:0000256" key="7">
    <source>
        <dbReference type="ARBA" id="ARBA00032245"/>
    </source>
</evidence>
<reference evidence="10" key="1">
    <citation type="submission" date="2021-01" db="EMBL/GenBank/DDBJ databases">
        <authorList>
            <person name="Corre E."/>
            <person name="Pelletier E."/>
            <person name="Niang G."/>
            <person name="Scheremetjew M."/>
            <person name="Finn R."/>
            <person name="Kale V."/>
            <person name="Holt S."/>
            <person name="Cochrane G."/>
            <person name="Meng A."/>
            <person name="Brown T."/>
            <person name="Cohen L."/>
        </authorList>
    </citation>
    <scope>NUCLEOTIDE SEQUENCE</scope>
    <source>
        <strain evidence="10">CCMP3105</strain>
    </source>
</reference>
<dbReference type="PANTHER" id="PTHR10335">
    <property type="entry name" value="RRNA 2-O-METHYLTRANSFERASE FIBRILLARIN"/>
    <property type="match status" value="1"/>
</dbReference>
<dbReference type="SUPFAM" id="SSF53335">
    <property type="entry name" value="S-adenosyl-L-methionine-dependent methyltransferases"/>
    <property type="match status" value="1"/>
</dbReference>
<accession>A0A6T0UPZ8</accession>
<evidence type="ECO:0000256" key="6">
    <source>
        <dbReference type="ARBA" id="ARBA00022884"/>
    </source>
</evidence>
<evidence type="ECO:0000313" key="9">
    <source>
        <dbReference type="EMBL" id="CAE4569918.1"/>
    </source>
</evidence>
<dbReference type="GO" id="GO:0003723">
    <property type="term" value="F:RNA binding"/>
    <property type="evidence" value="ECO:0007669"/>
    <property type="project" value="UniProtKB-KW"/>
</dbReference>
<name>A0A6T0UPZ8_9DINO</name>
<dbReference type="PANTHER" id="PTHR10335:SF17">
    <property type="entry name" value="FIBRILLARIN"/>
    <property type="match status" value="1"/>
</dbReference>
<dbReference type="Gene3D" id="3.40.50.150">
    <property type="entry name" value="Vaccinia Virus protein VP39"/>
    <property type="match status" value="1"/>
</dbReference>
<protein>
    <recommendedName>
        <fullName evidence="2">rRNA 2'-O-methyltransferase fibrillarin</fullName>
    </recommendedName>
    <alternativeName>
        <fullName evidence="7">Histone-glutamine methyltransferase</fullName>
    </alternativeName>
</protein>